<dbReference type="InterPro" id="IPR036280">
    <property type="entry name" value="Multihaem_cyt_sf"/>
</dbReference>
<dbReference type="RefSeq" id="WP_162330282.1">
    <property type="nucleotide sequence ID" value="NZ_CP048113.1"/>
</dbReference>
<evidence type="ECO:0000313" key="2">
    <source>
        <dbReference type="Proteomes" id="UP000476411"/>
    </source>
</evidence>
<organism evidence="1 2">
    <name type="scientific">Chitinophaga agri</name>
    <dbReference type="NCBI Taxonomy" id="2703787"/>
    <lineage>
        <taxon>Bacteria</taxon>
        <taxon>Pseudomonadati</taxon>
        <taxon>Bacteroidota</taxon>
        <taxon>Chitinophagia</taxon>
        <taxon>Chitinophagales</taxon>
        <taxon>Chitinophagaceae</taxon>
        <taxon>Chitinophaga</taxon>
    </lineage>
</organism>
<dbReference type="SUPFAM" id="SSF48695">
    <property type="entry name" value="Multiheme cytochromes"/>
    <property type="match status" value="1"/>
</dbReference>
<dbReference type="AlphaFoldDB" id="A0A6B9Z9P1"/>
<dbReference type="KEGG" id="chih:GWR21_02900"/>
<gene>
    <name evidence="1" type="ORF">GWR21_02900</name>
</gene>
<evidence type="ECO:0008006" key="3">
    <source>
        <dbReference type="Google" id="ProtNLM"/>
    </source>
</evidence>
<dbReference type="Proteomes" id="UP000476411">
    <property type="component" value="Chromosome"/>
</dbReference>
<sequence>MSQITKNQFFNTRKGIYLLLAVTAISSVVVSFRSDAFNKVPAEKKTATVAMLEAAEPDSVISKKAFLQAYKVLMHPRCMNCHPTGDRPLQGDDSHIHTMNVQRGVDGKGLYAMKCSNCHQPQNTPGLHMPPGNPNWHLPPADMKMVFQGKSPRELAQTMLDKSQNGHKDYEGLIEHVSKDSLVGSGWNPAEGLAHLPMSRAEFVKHFKTWLDKGAYLPDK</sequence>
<evidence type="ECO:0000313" key="1">
    <source>
        <dbReference type="EMBL" id="QHS58579.1"/>
    </source>
</evidence>
<dbReference type="EMBL" id="CP048113">
    <property type="protein sequence ID" value="QHS58579.1"/>
    <property type="molecule type" value="Genomic_DNA"/>
</dbReference>
<reference evidence="1 2" key="1">
    <citation type="submission" date="2020-01" db="EMBL/GenBank/DDBJ databases">
        <title>Complete genome sequence of Chitinophaga sp. H33E-04 isolated from quinoa roots.</title>
        <authorList>
            <person name="Weon H.-Y."/>
            <person name="Lee S.A."/>
        </authorList>
    </citation>
    <scope>NUCLEOTIDE SEQUENCE [LARGE SCALE GENOMIC DNA]</scope>
    <source>
        <strain evidence="1 2">H33E-04</strain>
    </source>
</reference>
<name>A0A6B9Z9P1_9BACT</name>
<keyword evidence="2" id="KW-1185">Reference proteome</keyword>
<accession>A0A6B9Z9P1</accession>
<protein>
    <recommendedName>
        <fullName evidence="3">Cytochrome c domain-containing protein</fullName>
    </recommendedName>
</protein>
<proteinExistence type="predicted"/>